<dbReference type="HOGENOM" id="CLU_2831526_0_0_1"/>
<dbReference type="Proteomes" id="UP000027265">
    <property type="component" value="Unassembled WGS sequence"/>
</dbReference>
<evidence type="ECO:0008006" key="3">
    <source>
        <dbReference type="Google" id="ProtNLM"/>
    </source>
</evidence>
<protein>
    <recommendedName>
        <fullName evidence="3">Protein kinase domain-containing protein</fullName>
    </recommendedName>
</protein>
<dbReference type="AlphaFoldDB" id="A0A067Q6V1"/>
<dbReference type="EMBL" id="KL197712">
    <property type="protein sequence ID" value="KDQ61880.1"/>
    <property type="molecule type" value="Genomic_DNA"/>
</dbReference>
<keyword evidence="2" id="KW-1185">Reference proteome</keyword>
<accession>A0A067Q6V1</accession>
<dbReference type="InParanoid" id="A0A067Q6V1"/>
<evidence type="ECO:0000313" key="1">
    <source>
        <dbReference type="EMBL" id="KDQ61880.1"/>
    </source>
</evidence>
<name>A0A067Q6V1_9AGAM</name>
<gene>
    <name evidence="1" type="ORF">JAAARDRAFT_190593</name>
</gene>
<organism evidence="1 2">
    <name type="scientific">Jaapia argillacea MUCL 33604</name>
    <dbReference type="NCBI Taxonomy" id="933084"/>
    <lineage>
        <taxon>Eukaryota</taxon>
        <taxon>Fungi</taxon>
        <taxon>Dikarya</taxon>
        <taxon>Basidiomycota</taxon>
        <taxon>Agaricomycotina</taxon>
        <taxon>Agaricomycetes</taxon>
        <taxon>Agaricomycetidae</taxon>
        <taxon>Jaapiales</taxon>
        <taxon>Jaapiaceae</taxon>
        <taxon>Jaapia</taxon>
    </lineage>
</organism>
<sequence length="66" mass="7157">MNPLPLGGDDLPATPRKESDIYALAGTLAEVITSKVPHDFQVVASIARGVCPYTEKSFLKTDIPDW</sequence>
<proteinExistence type="predicted"/>
<evidence type="ECO:0000313" key="2">
    <source>
        <dbReference type="Proteomes" id="UP000027265"/>
    </source>
</evidence>
<reference evidence="2" key="1">
    <citation type="journal article" date="2014" name="Proc. Natl. Acad. Sci. U.S.A.">
        <title>Extensive sampling of basidiomycete genomes demonstrates inadequacy of the white-rot/brown-rot paradigm for wood decay fungi.</title>
        <authorList>
            <person name="Riley R."/>
            <person name="Salamov A.A."/>
            <person name="Brown D.W."/>
            <person name="Nagy L.G."/>
            <person name="Floudas D."/>
            <person name="Held B.W."/>
            <person name="Levasseur A."/>
            <person name="Lombard V."/>
            <person name="Morin E."/>
            <person name="Otillar R."/>
            <person name="Lindquist E.A."/>
            <person name="Sun H."/>
            <person name="LaButti K.M."/>
            <person name="Schmutz J."/>
            <person name="Jabbour D."/>
            <person name="Luo H."/>
            <person name="Baker S.E."/>
            <person name="Pisabarro A.G."/>
            <person name="Walton J.D."/>
            <person name="Blanchette R.A."/>
            <person name="Henrissat B."/>
            <person name="Martin F."/>
            <person name="Cullen D."/>
            <person name="Hibbett D.S."/>
            <person name="Grigoriev I.V."/>
        </authorList>
    </citation>
    <scope>NUCLEOTIDE SEQUENCE [LARGE SCALE GENOMIC DNA]</scope>
    <source>
        <strain evidence="2">MUCL 33604</strain>
    </source>
</reference>